<feature type="domain" description="Bacterial surface antigen (D15)" evidence="3">
    <location>
        <begin position="390"/>
        <end position="601"/>
    </location>
</feature>
<evidence type="ECO:0000259" key="3">
    <source>
        <dbReference type="Pfam" id="PF01103"/>
    </source>
</evidence>
<dbReference type="Proteomes" id="UP000199421">
    <property type="component" value="Unassembled WGS sequence"/>
</dbReference>
<dbReference type="Gene3D" id="2.130.10.10">
    <property type="entry name" value="YVTN repeat-like/Quinoprotein amine dehydrogenase"/>
    <property type="match status" value="1"/>
</dbReference>
<comment type="subcellular location">
    <subcellularLocation>
        <location evidence="1">Membrane</location>
    </subcellularLocation>
</comment>
<dbReference type="AlphaFoldDB" id="A0A1H7I1C1"/>
<evidence type="ECO:0000256" key="1">
    <source>
        <dbReference type="ARBA" id="ARBA00004370"/>
    </source>
</evidence>
<dbReference type="InterPro" id="IPR015943">
    <property type="entry name" value="WD40/YVTN_repeat-like_dom_sf"/>
</dbReference>
<dbReference type="STRING" id="407022.SAMN05661044_00550"/>
<evidence type="ECO:0000313" key="5">
    <source>
        <dbReference type="Proteomes" id="UP000199421"/>
    </source>
</evidence>
<dbReference type="GO" id="GO:0019867">
    <property type="term" value="C:outer membrane"/>
    <property type="evidence" value="ECO:0007669"/>
    <property type="project" value="InterPro"/>
</dbReference>
<dbReference type="InterPro" id="IPR000184">
    <property type="entry name" value="Bac_surfAg_D15"/>
</dbReference>
<name>A0A1H7I1C1_OLID1</name>
<sequence>MLKRLFYLFLFFFNILVVNGQQSAALQEVINPIFPISVNELPDRLLFQNTHNKVIISEFTLPKRGLGGLLLFSPDGKFCISSGNDSRTTVYSVDQASIKQIVDLPFRSVFAVFNPSAEEVLLVHSPSVFKQKLSRYSIHTWEPIHTRNIASDINSVGISSDGQTIGFSNNRLIQLLDYHSFEKKEVNWQKEKQRLLVFNPRKQELASVTDGNIIQIRNLSDEVLEEVKADQAKVVWLSYDRFGDHLLSLDEIGNLYVWNVDQKKLTSKFDQIYLRPSFNEKNELLLKQDNEWHSLSLLQEEASLVEAPYFEKNKESRFKILPKPILGYTRETGLILGAATTMIWYPKSNDSSKFSQPTVFVPAVSYGFNGKQLSIGGSMEAYYKHKWYFANTLSFTNNNKNYFFGVGKESEREHKTAYVSDNIVLDGSVSRILSDRFFIGLGYKLRKDSKLSFERDPMLAFNGGAGGWLFGIGPVLRMDKRDNIIFPSKGSWLEINYYRFNKDLISDYQYHEIKFDYRKYFPVNWLIKGDVLAVQAMFNGTWGGDVPFYQLPYMTADKAFRGVWRNLYIADQVYSVQAEYRSYFSEVDPRFGYAVFAGLGDDAKNFFKDYAASIKAFYGVGFRQQLVPKFRLDSRVDFGLTSKGDFGIFVGTGVAF</sequence>
<reference evidence="5" key="1">
    <citation type="submission" date="2016-10" db="EMBL/GenBank/DDBJ databases">
        <authorList>
            <person name="Varghese N."/>
            <person name="Submissions S."/>
        </authorList>
    </citation>
    <scope>NUCLEOTIDE SEQUENCE [LARGE SCALE GENOMIC DNA]</scope>
    <source>
        <strain evidence="5">DSM 18733</strain>
    </source>
</reference>
<keyword evidence="5" id="KW-1185">Reference proteome</keyword>
<proteinExistence type="predicted"/>
<dbReference type="RefSeq" id="WP_093317963.1">
    <property type="nucleotide sequence ID" value="NZ_FOAF01000001.1"/>
</dbReference>
<dbReference type="EMBL" id="FOAF01000001">
    <property type="protein sequence ID" value="SEK56174.1"/>
    <property type="molecule type" value="Genomic_DNA"/>
</dbReference>
<dbReference type="SUPFAM" id="SSF69322">
    <property type="entry name" value="Tricorn protease domain 2"/>
    <property type="match status" value="1"/>
</dbReference>
<keyword evidence="2" id="KW-0472">Membrane</keyword>
<gene>
    <name evidence="4" type="ORF">SAMN05661044_00550</name>
</gene>
<dbReference type="Pfam" id="PF01103">
    <property type="entry name" value="Omp85"/>
    <property type="match status" value="1"/>
</dbReference>
<evidence type="ECO:0000313" key="4">
    <source>
        <dbReference type="EMBL" id="SEK56174.1"/>
    </source>
</evidence>
<protein>
    <submittedName>
        <fullName evidence="4">Surface antigen</fullName>
    </submittedName>
</protein>
<evidence type="ECO:0000256" key="2">
    <source>
        <dbReference type="ARBA" id="ARBA00023136"/>
    </source>
</evidence>
<dbReference type="Gene3D" id="2.40.160.50">
    <property type="entry name" value="membrane protein fhac: a member of the omp85/tpsb transporter family"/>
    <property type="match status" value="1"/>
</dbReference>
<organism evidence="4 5">
    <name type="scientific">Olivibacter domesticus</name>
    <name type="common">Pseudosphingobacterium domesticum</name>
    <dbReference type="NCBI Taxonomy" id="407022"/>
    <lineage>
        <taxon>Bacteria</taxon>
        <taxon>Pseudomonadati</taxon>
        <taxon>Bacteroidota</taxon>
        <taxon>Sphingobacteriia</taxon>
        <taxon>Sphingobacteriales</taxon>
        <taxon>Sphingobacteriaceae</taxon>
        <taxon>Olivibacter</taxon>
    </lineage>
</organism>
<accession>A0A1H7I1C1</accession>
<dbReference type="OrthoDB" id="9771071at2"/>